<proteinExistence type="predicted"/>
<gene>
    <name evidence="2" type="ORF">E2C01_033759</name>
</gene>
<evidence type="ECO:0000313" key="3">
    <source>
        <dbReference type="Proteomes" id="UP000324222"/>
    </source>
</evidence>
<keyword evidence="1" id="KW-1133">Transmembrane helix</keyword>
<dbReference type="Proteomes" id="UP000324222">
    <property type="component" value="Unassembled WGS sequence"/>
</dbReference>
<reference evidence="2 3" key="1">
    <citation type="submission" date="2019-05" db="EMBL/GenBank/DDBJ databases">
        <title>Another draft genome of Portunus trituberculatus and its Hox gene families provides insights of decapod evolution.</title>
        <authorList>
            <person name="Jeong J.-H."/>
            <person name="Song I."/>
            <person name="Kim S."/>
            <person name="Choi T."/>
            <person name="Kim D."/>
            <person name="Ryu S."/>
            <person name="Kim W."/>
        </authorList>
    </citation>
    <scope>NUCLEOTIDE SEQUENCE [LARGE SCALE GENOMIC DNA]</scope>
    <source>
        <tissue evidence="2">Muscle</tissue>
    </source>
</reference>
<evidence type="ECO:0000313" key="2">
    <source>
        <dbReference type="EMBL" id="MPC40203.1"/>
    </source>
</evidence>
<evidence type="ECO:0000256" key="1">
    <source>
        <dbReference type="SAM" id="Phobius"/>
    </source>
</evidence>
<feature type="transmembrane region" description="Helical" evidence="1">
    <location>
        <begin position="30"/>
        <end position="53"/>
    </location>
</feature>
<protein>
    <submittedName>
        <fullName evidence="2">Uncharacterized protein</fullName>
    </submittedName>
</protein>
<organism evidence="2 3">
    <name type="scientific">Portunus trituberculatus</name>
    <name type="common">Swimming crab</name>
    <name type="synonym">Neptunus trituberculatus</name>
    <dbReference type="NCBI Taxonomy" id="210409"/>
    <lineage>
        <taxon>Eukaryota</taxon>
        <taxon>Metazoa</taxon>
        <taxon>Ecdysozoa</taxon>
        <taxon>Arthropoda</taxon>
        <taxon>Crustacea</taxon>
        <taxon>Multicrustacea</taxon>
        <taxon>Malacostraca</taxon>
        <taxon>Eumalacostraca</taxon>
        <taxon>Eucarida</taxon>
        <taxon>Decapoda</taxon>
        <taxon>Pleocyemata</taxon>
        <taxon>Brachyura</taxon>
        <taxon>Eubrachyura</taxon>
        <taxon>Portunoidea</taxon>
        <taxon>Portunidae</taxon>
        <taxon>Portuninae</taxon>
        <taxon>Portunus</taxon>
    </lineage>
</organism>
<keyword evidence="3" id="KW-1185">Reference proteome</keyword>
<name>A0A5B7F514_PORTR</name>
<keyword evidence="1" id="KW-0812">Transmembrane</keyword>
<accession>A0A5B7F514</accession>
<sequence>MQASILVSSAMPSFPPVAPPHPHLPPQKKVFLILLLYYYLVSTLTPVVSLSLLSHAPSAAHVSDTVPPHSLHIYCCPVASFSFSYYLPNPRQAPLVVCHPVALVSPPPPASSPVHAFQPHDKSCPELFSPILSKDDTLNAIAISIESMAPTSLLNHAKSGLVPLYYHLIAYAMLMK</sequence>
<dbReference type="AlphaFoldDB" id="A0A5B7F514"/>
<comment type="caution">
    <text evidence="2">The sequence shown here is derived from an EMBL/GenBank/DDBJ whole genome shotgun (WGS) entry which is preliminary data.</text>
</comment>
<keyword evidence="1" id="KW-0472">Membrane</keyword>
<dbReference type="EMBL" id="VSRR010004613">
    <property type="protein sequence ID" value="MPC40203.1"/>
    <property type="molecule type" value="Genomic_DNA"/>
</dbReference>